<feature type="region of interest" description="Disordered" evidence="2">
    <location>
        <begin position="671"/>
        <end position="707"/>
    </location>
</feature>
<reference evidence="3 4" key="1">
    <citation type="journal article" date="2016" name="Sci. Rep.">
        <title>Peltaster fructicola genome reveals evolution from an invasive phytopathogen to an ectophytic parasite.</title>
        <authorList>
            <person name="Xu C."/>
            <person name="Chen H."/>
            <person name="Gleason M.L."/>
            <person name="Xu J.R."/>
            <person name="Liu H."/>
            <person name="Zhang R."/>
            <person name="Sun G."/>
        </authorList>
    </citation>
    <scope>NUCLEOTIDE SEQUENCE [LARGE SCALE GENOMIC DNA]</scope>
    <source>
        <strain evidence="3 4">LNHT1506</strain>
    </source>
</reference>
<evidence type="ECO:0000313" key="4">
    <source>
        <dbReference type="Proteomes" id="UP000503462"/>
    </source>
</evidence>
<sequence length="707" mass="78180">MVPPLGKITSFFRPYVAKNKKQHYDGDNITVAARPSVSSDSSQKPLNPQLDSLARPISPRPSKEKLSRVPERCSTPKLIKHCGESTSRPTGIPQADHASPSSIHSTSPTTSLSVRTINLGEQLNTVIDESLPISMKPTPTNAVTSSFSSTSSRRVVVNGVKAVTNSDSDSVSSSSDEFEDAGSFMPRKRLKMTPPGADLTHAIVLHDDEEMKPGAAKPRWSMPAPKKYRHSLSNLVKQMEREEAITARIKQAEADVQQQSESKADVLAERASTDMFADDSDRERIKAAIDRIEACEESDMFYFFHGDQVQESIVKPAWGTLTSLLQEEGCRENVIRSRFLTDLAEQVGLSQDVLTWVYRSLQIEPSPLLCEEYLSILQASCQHKQVSVLQDFSLQTIYQGVEQGSTQSAGLPNSLRYNLRLLATLAAGSSPFDRVKGLKDIFLLNLDEHVRATPDMQPEIENALHAVLGSSQLDSKDVQSATGEILGHDVLSPQQMARGIATLPVTTAALHHFRRRLALQYMLKTDANIDMTSPATGELILEVLRTNPVLSVNSQTNWALMHWIVQLLDICIDAGFSDFTFMTDTALETQEEKRFNKQVDEVSQRLRLIANSIRDAGTSHLRRTEAKGALDRLVLRIELSVRTRPKRKAAVFGGRVGGGQQDLFKNFLAGESEDEDDGLQTQIKAPRKAPNRKTVKFTDSPDGVELK</sequence>
<evidence type="ECO:0000313" key="3">
    <source>
        <dbReference type="EMBL" id="QIX00867.1"/>
    </source>
</evidence>
<feature type="coiled-coil region" evidence="1">
    <location>
        <begin position="235"/>
        <end position="269"/>
    </location>
</feature>
<dbReference type="OrthoDB" id="5350396at2759"/>
<dbReference type="EMBL" id="CP051142">
    <property type="protein sequence ID" value="QIX00867.1"/>
    <property type="molecule type" value="Genomic_DNA"/>
</dbReference>
<feature type="compositionally biased region" description="Basic and acidic residues" evidence="2">
    <location>
        <begin position="61"/>
        <end position="71"/>
    </location>
</feature>
<keyword evidence="1" id="KW-0175">Coiled coil</keyword>
<protein>
    <submittedName>
        <fullName evidence="3">Uncharacterized protein</fullName>
    </submittedName>
</protein>
<name>A0A6H0Y1K9_9PEZI</name>
<accession>A0A6H0Y1K9</accession>
<feature type="compositionally biased region" description="Basic residues" evidence="2">
    <location>
        <begin position="685"/>
        <end position="695"/>
    </location>
</feature>
<organism evidence="3 4">
    <name type="scientific">Peltaster fructicola</name>
    <dbReference type="NCBI Taxonomy" id="286661"/>
    <lineage>
        <taxon>Eukaryota</taxon>
        <taxon>Fungi</taxon>
        <taxon>Dikarya</taxon>
        <taxon>Ascomycota</taxon>
        <taxon>Pezizomycotina</taxon>
        <taxon>Dothideomycetes</taxon>
        <taxon>Dothideomycetes incertae sedis</taxon>
        <taxon>Peltaster</taxon>
    </lineage>
</organism>
<evidence type="ECO:0000256" key="1">
    <source>
        <dbReference type="SAM" id="Coils"/>
    </source>
</evidence>
<feature type="region of interest" description="Disordered" evidence="2">
    <location>
        <begin position="32"/>
        <end position="112"/>
    </location>
</feature>
<feature type="compositionally biased region" description="Low complexity" evidence="2">
    <location>
        <begin position="99"/>
        <end position="112"/>
    </location>
</feature>
<keyword evidence="4" id="KW-1185">Reference proteome</keyword>
<proteinExistence type="predicted"/>
<dbReference type="Proteomes" id="UP000503462">
    <property type="component" value="Chromosome 4"/>
</dbReference>
<dbReference type="AlphaFoldDB" id="A0A6H0Y1K9"/>
<evidence type="ECO:0000256" key="2">
    <source>
        <dbReference type="SAM" id="MobiDB-lite"/>
    </source>
</evidence>
<gene>
    <name evidence="3" type="ORF">AMS68_006384</name>
</gene>
<feature type="compositionally biased region" description="Polar residues" evidence="2">
    <location>
        <begin position="36"/>
        <end position="50"/>
    </location>
</feature>